<keyword evidence="4" id="KW-0479">Metal-binding</keyword>
<evidence type="ECO:0000256" key="8">
    <source>
        <dbReference type="ARBA" id="ARBA00023014"/>
    </source>
</evidence>
<dbReference type="KEGG" id="spir:CWM47_26465"/>
<dbReference type="InterPro" id="IPR010226">
    <property type="entry name" value="NADH_quinone_OxRdtase_chainI"/>
</dbReference>
<dbReference type="Proteomes" id="UP000232883">
    <property type="component" value="Chromosome"/>
</dbReference>
<dbReference type="PANTHER" id="PTHR10849">
    <property type="entry name" value="NADH DEHYDROGENASE UBIQUINONE IRON-SULFUR PROTEIN 8, MITOCHONDRIAL"/>
    <property type="match status" value="1"/>
</dbReference>
<dbReference type="GO" id="GO:0051539">
    <property type="term" value="F:4 iron, 4 sulfur cluster binding"/>
    <property type="evidence" value="ECO:0007669"/>
    <property type="project" value="UniProtKB-KW"/>
</dbReference>
<accession>A0A2K8Z5C5</accession>
<evidence type="ECO:0000256" key="11">
    <source>
        <dbReference type="ARBA" id="ARBA00023136"/>
    </source>
</evidence>
<feature type="region of interest" description="Disordered" evidence="12">
    <location>
        <begin position="257"/>
        <end position="417"/>
    </location>
</feature>
<name>A0A2K8Z5C5_9BACT</name>
<evidence type="ECO:0000256" key="7">
    <source>
        <dbReference type="ARBA" id="ARBA00023004"/>
    </source>
</evidence>
<feature type="compositionally biased region" description="Low complexity" evidence="12">
    <location>
        <begin position="282"/>
        <end position="293"/>
    </location>
</feature>
<dbReference type="Gene3D" id="3.30.70.3270">
    <property type="match status" value="1"/>
</dbReference>
<gene>
    <name evidence="14" type="ORF">CWM47_26465</name>
</gene>
<keyword evidence="9" id="KW-0520">NAD</keyword>
<dbReference type="RefSeq" id="WP_100991508.1">
    <property type="nucleotide sequence ID" value="NZ_CP025096.1"/>
</dbReference>
<keyword evidence="11" id="KW-0472">Membrane</keyword>
<evidence type="ECO:0000256" key="2">
    <source>
        <dbReference type="ARBA" id="ARBA00022485"/>
    </source>
</evidence>
<dbReference type="InterPro" id="IPR017896">
    <property type="entry name" value="4Fe4S_Fe-S-bd"/>
</dbReference>
<evidence type="ECO:0000256" key="9">
    <source>
        <dbReference type="ARBA" id="ARBA00023027"/>
    </source>
</evidence>
<keyword evidence="1" id="KW-1003">Cell membrane</keyword>
<feature type="compositionally biased region" description="Basic and acidic residues" evidence="12">
    <location>
        <begin position="345"/>
        <end position="355"/>
    </location>
</feature>
<dbReference type="Pfam" id="PF12838">
    <property type="entry name" value="Fer4_7"/>
    <property type="match status" value="1"/>
</dbReference>
<feature type="compositionally biased region" description="Basic and acidic residues" evidence="12">
    <location>
        <begin position="375"/>
        <end position="393"/>
    </location>
</feature>
<dbReference type="OrthoDB" id="9808559at2"/>
<evidence type="ECO:0000313" key="15">
    <source>
        <dbReference type="Proteomes" id="UP000232883"/>
    </source>
</evidence>
<proteinExistence type="predicted"/>
<dbReference type="InterPro" id="IPR017900">
    <property type="entry name" value="4Fe4S_Fe_S_CS"/>
</dbReference>
<evidence type="ECO:0000256" key="3">
    <source>
        <dbReference type="ARBA" id="ARBA00022719"/>
    </source>
</evidence>
<dbReference type="GO" id="GO:0016651">
    <property type="term" value="F:oxidoreductase activity, acting on NAD(P)H"/>
    <property type="evidence" value="ECO:0007669"/>
    <property type="project" value="InterPro"/>
</dbReference>
<dbReference type="PROSITE" id="PS51379">
    <property type="entry name" value="4FE4S_FER_2"/>
    <property type="match status" value="2"/>
</dbReference>
<dbReference type="AlphaFoldDB" id="A0A2K8Z5C5"/>
<dbReference type="PROSITE" id="PS00198">
    <property type="entry name" value="4FE4S_FER_1"/>
    <property type="match status" value="1"/>
</dbReference>
<feature type="region of interest" description="Disordered" evidence="12">
    <location>
        <begin position="441"/>
        <end position="464"/>
    </location>
</feature>
<dbReference type="GO" id="GO:0016020">
    <property type="term" value="C:membrane"/>
    <property type="evidence" value="ECO:0007669"/>
    <property type="project" value="InterPro"/>
</dbReference>
<evidence type="ECO:0000256" key="10">
    <source>
        <dbReference type="ARBA" id="ARBA00023075"/>
    </source>
</evidence>
<dbReference type="PANTHER" id="PTHR10849:SF24">
    <property type="entry name" value="NADH-QUINONE OXIDOREDUCTASE SUBUNIT I 2"/>
    <property type="match status" value="1"/>
</dbReference>
<feature type="compositionally biased region" description="Low complexity" evidence="12">
    <location>
        <begin position="396"/>
        <end position="411"/>
    </location>
</feature>
<evidence type="ECO:0000256" key="5">
    <source>
        <dbReference type="ARBA" id="ARBA00022737"/>
    </source>
</evidence>
<evidence type="ECO:0000259" key="13">
    <source>
        <dbReference type="PROSITE" id="PS51379"/>
    </source>
</evidence>
<evidence type="ECO:0000313" key="14">
    <source>
        <dbReference type="EMBL" id="AUD05075.1"/>
    </source>
</evidence>
<keyword evidence="7" id="KW-0408">Iron</keyword>
<dbReference type="SUPFAM" id="SSF54862">
    <property type="entry name" value="4Fe-4S ferredoxins"/>
    <property type="match status" value="1"/>
</dbReference>
<evidence type="ECO:0000256" key="4">
    <source>
        <dbReference type="ARBA" id="ARBA00022723"/>
    </source>
</evidence>
<feature type="domain" description="4Fe-4S ferredoxin-type" evidence="13">
    <location>
        <begin position="116"/>
        <end position="145"/>
    </location>
</feature>
<keyword evidence="2" id="KW-0004">4Fe-4S</keyword>
<keyword evidence="8" id="KW-0411">Iron-sulfur</keyword>
<keyword evidence="6" id="KW-1278">Translocase</keyword>
<evidence type="ECO:0000256" key="6">
    <source>
        <dbReference type="ARBA" id="ARBA00022967"/>
    </source>
</evidence>
<reference evidence="14 15" key="1">
    <citation type="submission" date="2017-11" db="EMBL/GenBank/DDBJ databases">
        <title>Taxonomic description and genome sequences of Spirosoma HA7 sp. nov., isolated from pollen microhabitat of Corylus avellana.</title>
        <authorList>
            <person name="Ambika Manirajan B."/>
            <person name="Suarez C."/>
            <person name="Ratering S."/>
            <person name="Geissler-Plaum R."/>
            <person name="Cardinale M."/>
            <person name="Sylvia S."/>
        </authorList>
    </citation>
    <scope>NUCLEOTIDE SEQUENCE [LARGE SCALE GENOMIC DNA]</scope>
    <source>
        <strain evidence="14 15">HA7</strain>
    </source>
</reference>
<evidence type="ECO:0000256" key="1">
    <source>
        <dbReference type="ARBA" id="ARBA00022475"/>
    </source>
</evidence>
<sequence>MSYFKDIQSGIRTTIKGLSLTLRHLRNATKRRSPEGIENATYFDLQNGLVTLQYPHEQLPIPDNGRYQLRNEIEDCIVCDKCAKICPVDCITIDAIKATEEVGRASDGSPIRLYAAKFDIDMAKCCYCGLCTVVCPTECLTMDKKFDYSEFDLGKLTYHFSELTPEQADEKRALYEQYVREKEEAKAAQVTAKAAATPQIPDTASVAPTRPVFRPTAKPSVPAPPPAEPANSEGSSIEHPLTDATPDEMQHIAQGGLETTKRPVFKPTQKPVIKVTDVPADETPTVSPEPTETLDVPEKVAKPAAFRPTMKPPVSKPVEPAHSVPVNDEEPKPKPAFRPTMKPPRAAEIEPKVEPETSENTDQPKPKAAAFRPTMKPDKPVESEPKEQPEAPKPKPAAFRPTMKPATAAPKPVEESISTEAKEAISGLEIEPPKELIVELTKPKAPAFRPTMKPKPKPDDEASA</sequence>
<evidence type="ECO:0000256" key="12">
    <source>
        <dbReference type="SAM" id="MobiDB-lite"/>
    </source>
</evidence>
<organism evidence="14 15">
    <name type="scientific">Spirosoma pollinicola</name>
    <dbReference type="NCBI Taxonomy" id="2057025"/>
    <lineage>
        <taxon>Bacteria</taxon>
        <taxon>Pseudomonadati</taxon>
        <taxon>Bacteroidota</taxon>
        <taxon>Cytophagia</taxon>
        <taxon>Cytophagales</taxon>
        <taxon>Cytophagaceae</taxon>
        <taxon>Spirosoma</taxon>
    </lineage>
</organism>
<keyword evidence="10" id="KW-0830">Ubiquinone</keyword>
<protein>
    <submittedName>
        <fullName evidence="14">4Fe-4S ferredoxin</fullName>
    </submittedName>
</protein>
<dbReference type="GO" id="GO:0046872">
    <property type="term" value="F:metal ion binding"/>
    <property type="evidence" value="ECO:0007669"/>
    <property type="project" value="UniProtKB-KW"/>
</dbReference>
<feature type="region of interest" description="Disordered" evidence="12">
    <location>
        <begin position="190"/>
        <end position="243"/>
    </location>
</feature>
<dbReference type="EMBL" id="CP025096">
    <property type="protein sequence ID" value="AUD05075.1"/>
    <property type="molecule type" value="Genomic_DNA"/>
</dbReference>
<keyword evidence="3" id="KW-0874">Quinone</keyword>
<keyword evidence="15" id="KW-1185">Reference proteome</keyword>
<keyword evidence="5" id="KW-0677">Repeat</keyword>
<feature type="domain" description="4Fe-4S ferredoxin-type" evidence="13">
    <location>
        <begin position="65"/>
        <end position="96"/>
    </location>
</feature>
<dbReference type="GO" id="GO:0048038">
    <property type="term" value="F:quinone binding"/>
    <property type="evidence" value="ECO:0007669"/>
    <property type="project" value="UniProtKB-KW"/>
</dbReference>